<proteinExistence type="predicted"/>
<protein>
    <submittedName>
        <fullName evidence="1">Uncharacterized protein</fullName>
    </submittedName>
</protein>
<organism evidence="1 2">
    <name type="scientific">Brassica carinata</name>
    <name type="common">Ethiopian mustard</name>
    <name type="synonym">Abyssinian cabbage</name>
    <dbReference type="NCBI Taxonomy" id="52824"/>
    <lineage>
        <taxon>Eukaryota</taxon>
        <taxon>Viridiplantae</taxon>
        <taxon>Streptophyta</taxon>
        <taxon>Embryophyta</taxon>
        <taxon>Tracheophyta</taxon>
        <taxon>Spermatophyta</taxon>
        <taxon>Magnoliopsida</taxon>
        <taxon>eudicotyledons</taxon>
        <taxon>Gunneridae</taxon>
        <taxon>Pentapetalae</taxon>
        <taxon>rosids</taxon>
        <taxon>malvids</taxon>
        <taxon>Brassicales</taxon>
        <taxon>Brassicaceae</taxon>
        <taxon>Brassiceae</taxon>
        <taxon>Brassica</taxon>
    </lineage>
</organism>
<name>A0A8X8B9A7_BRACI</name>
<keyword evidence="2" id="KW-1185">Reference proteome</keyword>
<evidence type="ECO:0000313" key="2">
    <source>
        <dbReference type="Proteomes" id="UP000886595"/>
    </source>
</evidence>
<gene>
    <name evidence="1" type="ORF">Bca52824_009633</name>
</gene>
<accession>A0A8X8B9A7</accession>
<comment type="caution">
    <text evidence="1">The sequence shown here is derived from an EMBL/GenBank/DDBJ whole genome shotgun (WGS) entry which is preliminary data.</text>
</comment>
<reference evidence="1 2" key="1">
    <citation type="submission" date="2020-02" db="EMBL/GenBank/DDBJ databases">
        <authorList>
            <person name="Ma Q."/>
            <person name="Huang Y."/>
            <person name="Song X."/>
            <person name="Pei D."/>
        </authorList>
    </citation>
    <scope>NUCLEOTIDE SEQUENCE [LARGE SCALE GENOMIC DNA]</scope>
    <source>
        <strain evidence="1">Sxm20200214</strain>
        <tissue evidence="1">Leaf</tissue>
    </source>
</reference>
<sequence length="82" mass="8781">MVAAAHTFLSFSLPPPFASFASSSFGISLNLHRRQCVSFSSSRNHYSGFIGGYRCVCGNSMSGVVTLTQEDTGPFSILILDV</sequence>
<dbReference type="Proteomes" id="UP000886595">
    <property type="component" value="Unassembled WGS sequence"/>
</dbReference>
<dbReference type="EMBL" id="JAAMPC010000002">
    <property type="protein sequence ID" value="KAG2326905.1"/>
    <property type="molecule type" value="Genomic_DNA"/>
</dbReference>
<evidence type="ECO:0000313" key="1">
    <source>
        <dbReference type="EMBL" id="KAG2326905.1"/>
    </source>
</evidence>
<dbReference type="AlphaFoldDB" id="A0A8X8B9A7"/>